<evidence type="ECO:0000313" key="3">
    <source>
        <dbReference type="Proteomes" id="UP001575622"/>
    </source>
</evidence>
<sequence>MSIQEGTQEKIGFVFLSGAGLDSRIWSKVVDGLDYPYLMATYPRRQDSMESRKKLSLDDYVTHVKRQVDEWGPRRFVIVAHSLGGVIGLRLASERNDRLAGCISVGAAIPKNGGSFLSVLPFPQRMLISTIMRIIGTKPPESAIRAGLCGDLSAEQTTEIINGFTPEAIRVYTDRIKVSLPTVPTLYVKLTQDKEFSPSLQNKMISNLSPQWVRSLDTGHLPMLSDPDGLRAILEEFMINARS</sequence>
<protein>
    <submittedName>
        <fullName evidence="2">Alpha/beta fold hydrolase</fullName>
    </submittedName>
</protein>
<dbReference type="InterPro" id="IPR029058">
    <property type="entry name" value="AB_hydrolase_fold"/>
</dbReference>
<dbReference type="Pfam" id="PF12697">
    <property type="entry name" value="Abhydrolase_6"/>
    <property type="match status" value="1"/>
</dbReference>
<dbReference type="RefSeq" id="WP_373952290.1">
    <property type="nucleotide sequence ID" value="NZ_JBHDLN010000006.1"/>
</dbReference>
<name>A0ABV4V067_9BACL</name>
<dbReference type="InterPro" id="IPR000073">
    <property type="entry name" value="AB_hydrolase_1"/>
</dbReference>
<keyword evidence="3" id="KW-1185">Reference proteome</keyword>
<dbReference type="InterPro" id="IPR052897">
    <property type="entry name" value="Sec-Metab_Biosynth_Hydrolase"/>
</dbReference>
<evidence type="ECO:0000313" key="2">
    <source>
        <dbReference type="EMBL" id="MFB0843471.1"/>
    </source>
</evidence>
<gene>
    <name evidence="2" type="ORF">ACEU3E_14925</name>
</gene>
<keyword evidence="2" id="KW-0378">Hydrolase</keyword>
<dbReference type="GO" id="GO:0016787">
    <property type="term" value="F:hydrolase activity"/>
    <property type="evidence" value="ECO:0007669"/>
    <property type="project" value="UniProtKB-KW"/>
</dbReference>
<organism evidence="2 3">
    <name type="scientific">Paenibacillus oleatilyticus</name>
    <dbReference type="NCBI Taxonomy" id="2594886"/>
    <lineage>
        <taxon>Bacteria</taxon>
        <taxon>Bacillati</taxon>
        <taxon>Bacillota</taxon>
        <taxon>Bacilli</taxon>
        <taxon>Bacillales</taxon>
        <taxon>Paenibacillaceae</taxon>
        <taxon>Paenibacillus</taxon>
    </lineage>
</organism>
<feature type="domain" description="AB hydrolase-1" evidence="1">
    <location>
        <begin position="13"/>
        <end position="231"/>
    </location>
</feature>
<dbReference type="Gene3D" id="3.40.50.1820">
    <property type="entry name" value="alpha/beta hydrolase"/>
    <property type="match status" value="1"/>
</dbReference>
<evidence type="ECO:0000259" key="1">
    <source>
        <dbReference type="Pfam" id="PF12697"/>
    </source>
</evidence>
<dbReference type="Proteomes" id="UP001575622">
    <property type="component" value="Unassembled WGS sequence"/>
</dbReference>
<reference evidence="2 3" key="1">
    <citation type="submission" date="2024-09" db="EMBL/GenBank/DDBJ databases">
        <authorList>
            <person name="Makale K.P.P."/>
            <person name="Makhzoum A."/>
            <person name="Rantong G."/>
            <person name="Rahube T.O."/>
        </authorList>
    </citation>
    <scope>NUCLEOTIDE SEQUENCE [LARGE SCALE GENOMIC DNA]</scope>
    <source>
        <strain evidence="2 3">KM_D13</strain>
    </source>
</reference>
<dbReference type="PANTHER" id="PTHR37017">
    <property type="entry name" value="AB HYDROLASE-1 DOMAIN-CONTAINING PROTEIN-RELATED"/>
    <property type="match status" value="1"/>
</dbReference>
<dbReference type="PANTHER" id="PTHR37017:SF11">
    <property type="entry name" value="ESTERASE_LIPASE_THIOESTERASE DOMAIN-CONTAINING PROTEIN"/>
    <property type="match status" value="1"/>
</dbReference>
<proteinExistence type="predicted"/>
<comment type="caution">
    <text evidence="2">The sequence shown here is derived from an EMBL/GenBank/DDBJ whole genome shotgun (WGS) entry which is preliminary data.</text>
</comment>
<dbReference type="SUPFAM" id="SSF53474">
    <property type="entry name" value="alpha/beta-Hydrolases"/>
    <property type="match status" value="1"/>
</dbReference>
<dbReference type="EMBL" id="JBHDLN010000006">
    <property type="protein sequence ID" value="MFB0843471.1"/>
    <property type="molecule type" value="Genomic_DNA"/>
</dbReference>
<accession>A0ABV4V067</accession>